<sequence length="121" mass="13802">MSAFLTLLLVLQSANARPAPNQACFEILADSEGEMAQAQDPVWRRKAVGELAKMRAEHDRYDASINRKLVQNAKARDRLQQEFDRREIEEDDFNAARSEIETEARRLLAERDTPQLPACGF</sequence>
<reference evidence="2 3" key="1">
    <citation type="submission" date="2017-11" db="EMBL/GenBank/DDBJ databases">
        <title>Complete genome sequence of Sphingomonas sp. Strain Cra20, a psychrotolerant potential plant growth promoting rhizobacteria.</title>
        <authorList>
            <person name="Luo Y."/>
        </authorList>
    </citation>
    <scope>NUCLEOTIDE SEQUENCE [LARGE SCALE GENOMIC DNA]</scope>
    <source>
        <strain evidence="2 3">Cra20</strain>
    </source>
</reference>
<keyword evidence="3" id="KW-1185">Reference proteome</keyword>
<gene>
    <name evidence="2" type="ORF">CVN68_03595</name>
</gene>
<dbReference type="OrthoDB" id="7596448at2"/>
<feature type="signal peptide" evidence="1">
    <location>
        <begin position="1"/>
        <end position="16"/>
    </location>
</feature>
<dbReference type="EMBL" id="CP024923">
    <property type="protein sequence ID" value="ATY31178.1"/>
    <property type="molecule type" value="Genomic_DNA"/>
</dbReference>
<feature type="chain" id="PRO_5014830225" evidence="1">
    <location>
        <begin position="17"/>
        <end position="121"/>
    </location>
</feature>
<proteinExistence type="predicted"/>
<evidence type="ECO:0000313" key="3">
    <source>
        <dbReference type="Proteomes" id="UP000229081"/>
    </source>
</evidence>
<accession>A0A2K8MBC3</accession>
<dbReference type="RefSeq" id="WP_100280989.1">
    <property type="nucleotide sequence ID" value="NZ_CP024923.1"/>
</dbReference>
<name>A0A2K8MBC3_9SPHN</name>
<evidence type="ECO:0000313" key="2">
    <source>
        <dbReference type="EMBL" id="ATY31178.1"/>
    </source>
</evidence>
<dbReference type="KEGG" id="sphc:CVN68_03595"/>
<keyword evidence="1" id="KW-0732">Signal</keyword>
<organism evidence="2 3">
    <name type="scientific">Sphingomonas psychrotolerans</name>
    <dbReference type="NCBI Taxonomy" id="1327635"/>
    <lineage>
        <taxon>Bacteria</taxon>
        <taxon>Pseudomonadati</taxon>
        <taxon>Pseudomonadota</taxon>
        <taxon>Alphaproteobacteria</taxon>
        <taxon>Sphingomonadales</taxon>
        <taxon>Sphingomonadaceae</taxon>
        <taxon>Sphingomonas</taxon>
    </lineage>
</organism>
<dbReference type="AlphaFoldDB" id="A0A2K8MBC3"/>
<evidence type="ECO:0000256" key="1">
    <source>
        <dbReference type="SAM" id="SignalP"/>
    </source>
</evidence>
<dbReference type="Proteomes" id="UP000229081">
    <property type="component" value="Chromosome"/>
</dbReference>
<protein>
    <submittedName>
        <fullName evidence="2">Uncharacterized protein</fullName>
    </submittedName>
</protein>